<dbReference type="Proteomes" id="UP000053201">
    <property type="component" value="Unassembled WGS sequence"/>
</dbReference>
<proteinExistence type="predicted"/>
<dbReference type="RefSeq" id="XP_016608092.1">
    <property type="nucleotide sequence ID" value="XM_016752636.1"/>
</dbReference>
<protein>
    <recommendedName>
        <fullName evidence="4">G-protein coupled receptors family 1 profile domain-containing protein</fullName>
    </recommendedName>
</protein>
<keyword evidence="3" id="KW-1185">Reference proteome</keyword>
<feature type="transmembrane region" description="Helical" evidence="1">
    <location>
        <begin position="12"/>
        <end position="29"/>
    </location>
</feature>
<evidence type="ECO:0000256" key="1">
    <source>
        <dbReference type="SAM" id="Phobius"/>
    </source>
</evidence>
<dbReference type="GeneID" id="27687848"/>
<keyword evidence="1" id="KW-0812">Transmembrane</keyword>
<accession>A0A0L0HG55</accession>
<gene>
    <name evidence="2" type="ORF">SPPG_04397</name>
</gene>
<dbReference type="InParanoid" id="A0A0L0HG55"/>
<organism evidence="2 3">
    <name type="scientific">Spizellomyces punctatus (strain DAOM BR117)</name>
    <dbReference type="NCBI Taxonomy" id="645134"/>
    <lineage>
        <taxon>Eukaryota</taxon>
        <taxon>Fungi</taxon>
        <taxon>Fungi incertae sedis</taxon>
        <taxon>Chytridiomycota</taxon>
        <taxon>Chytridiomycota incertae sedis</taxon>
        <taxon>Chytridiomycetes</taxon>
        <taxon>Spizellomycetales</taxon>
        <taxon>Spizellomycetaceae</taxon>
        <taxon>Spizellomyces</taxon>
    </lineage>
</organism>
<dbReference type="VEuPathDB" id="FungiDB:SPPG_04397"/>
<feature type="transmembrane region" description="Helical" evidence="1">
    <location>
        <begin position="157"/>
        <end position="179"/>
    </location>
</feature>
<sequence>MLSPIQQREQGIFLTGMGLAFTVAAIITWTRRVSKNKKAIIQLFPLLLSFTVQILMCSNAVDLLETKISKKTMVTAFLSSNCNDLLQYCFTYFTAIRLLSLIPPPQVRNILFVKLYCAAIVALYFIDHVASFVALGKSDMDLIKFLYSWEFNKLGKLSTLIGLLMYLVMVFSVDLWLIIKIRNCQKAIHSNVKIRSGHTQSLIILLSLAVKVAESVYKLHSVIESYTGMDSYMRSLNAAVEIWSVTELGITVEEILNSGKTNSLSKGNETHEQFSIQKQNSVKRLPGSTAVLPSVVSKEGVC</sequence>
<evidence type="ECO:0000313" key="2">
    <source>
        <dbReference type="EMBL" id="KND00053.1"/>
    </source>
</evidence>
<feature type="transmembrane region" description="Helical" evidence="1">
    <location>
        <begin position="115"/>
        <end position="137"/>
    </location>
</feature>
<keyword evidence="1" id="KW-1133">Transmembrane helix</keyword>
<reference evidence="2 3" key="1">
    <citation type="submission" date="2009-08" db="EMBL/GenBank/DDBJ databases">
        <title>The Genome Sequence of Spizellomyces punctatus strain DAOM BR117.</title>
        <authorList>
            <consortium name="The Broad Institute Genome Sequencing Platform"/>
            <person name="Russ C."/>
            <person name="Cuomo C."/>
            <person name="Shea T."/>
            <person name="Young S.K."/>
            <person name="Zeng Q."/>
            <person name="Koehrsen M."/>
            <person name="Haas B."/>
            <person name="Borodovsky M."/>
            <person name="Guigo R."/>
            <person name="Alvarado L."/>
            <person name="Berlin A."/>
            <person name="Bochicchio J."/>
            <person name="Borenstein D."/>
            <person name="Chapman S."/>
            <person name="Chen Z."/>
            <person name="Engels R."/>
            <person name="Freedman E."/>
            <person name="Gellesch M."/>
            <person name="Goldberg J."/>
            <person name="Griggs A."/>
            <person name="Gujja S."/>
            <person name="Heiman D."/>
            <person name="Hepburn T."/>
            <person name="Howarth C."/>
            <person name="Jen D."/>
            <person name="Larson L."/>
            <person name="Lewis B."/>
            <person name="Mehta T."/>
            <person name="Park D."/>
            <person name="Pearson M."/>
            <person name="Roberts A."/>
            <person name="Saif S."/>
            <person name="Shenoy N."/>
            <person name="Sisk P."/>
            <person name="Stolte C."/>
            <person name="Sykes S."/>
            <person name="Thomson T."/>
            <person name="Walk T."/>
            <person name="White J."/>
            <person name="Yandava C."/>
            <person name="Burger G."/>
            <person name="Gray M.W."/>
            <person name="Holland P.W.H."/>
            <person name="King N."/>
            <person name="Lang F.B.F."/>
            <person name="Roger A.J."/>
            <person name="Ruiz-Trillo I."/>
            <person name="Lander E."/>
            <person name="Nusbaum C."/>
        </authorList>
    </citation>
    <scope>NUCLEOTIDE SEQUENCE [LARGE SCALE GENOMIC DNA]</scope>
    <source>
        <strain evidence="2 3">DAOM BR117</strain>
    </source>
</reference>
<feature type="transmembrane region" description="Helical" evidence="1">
    <location>
        <begin position="41"/>
        <end position="61"/>
    </location>
</feature>
<dbReference type="EMBL" id="KQ257456">
    <property type="protein sequence ID" value="KND00053.1"/>
    <property type="molecule type" value="Genomic_DNA"/>
</dbReference>
<keyword evidence="1" id="KW-0472">Membrane</keyword>
<evidence type="ECO:0000313" key="3">
    <source>
        <dbReference type="Proteomes" id="UP000053201"/>
    </source>
</evidence>
<dbReference type="OrthoDB" id="10293705at2759"/>
<dbReference type="AlphaFoldDB" id="A0A0L0HG55"/>
<name>A0A0L0HG55_SPIPD</name>
<evidence type="ECO:0008006" key="4">
    <source>
        <dbReference type="Google" id="ProtNLM"/>
    </source>
</evidence>